<dbReference type="Proteomes" id="UP000243459">
    <property type="component" value="Chromosome 3"/>
</dbReference>
<accession>A0A5P1FFJ8</accession>
<evidence type="ECO:0000256" key="1">
    <source>
        <dbReference type="SAM" id="MobiDB-lite"/>
    </source>
</evidence>
<feature type="region of interest" description="Disordered" evidence="1">
    <location>
        <begin position="100"/>
        <end position="122"/>
    </location>
</feature>
<dbReference type="Gramene" id="ONK76177">
    <property type="protein sequence ID" value="ONK76177"/>
    <property type="gene ID" value="A4U43_C03F24740"/>
</dbReference>
<dbReference type="EMBL" id="CM007383">
    <property type="protein sequence ID" value="ONK76177.1"/>
    <property type="molecule type" value="Genomic_DNA"/>
</dbReference>
<gene>
    <name evidence="3" type="ORF">A4U43_C03F24740</name>
</gene>
<evidence type="ECO:0000313" key="3">
    <source>
        <dbReference type="EMBL" id="ONK76177.1"/>
    </source>
</evidence>
<feature type="signal peptide" evidence="2">
    <location>
        <begin position="1"/>
        <end position="25"/>
    </location>
</feature>
<keyword evidence="4" id="KW-1185">Reference proteome</keyword>
<feature type="chain" id="PRO_5024443321" evidence="2">
    <location>
        <begin position="26"/>
        <end position="249"/>
    </location>
</feature>
<proteinExistence type="predicted"/>
<evidence type="ECO:0000256" key="2">
    <source>
        <dbReference type="SAM" id="SignalP"/>
    </source>
</evidence>
<sequence>MQACHRGHWEVVLVLLVFRADVLLSDLLSSAPDPGSIPSRSKGFQSRSDLLSSAPDPGSIPSRSKGFQSRYLQGESSPSCSYAKDSWAVEVESVENSLSRRHELQSDRNLDDKSAPKSSSSELNANRILDDLDSVSFLETVLNGAKITNQNPDSKSPMENLVLESSKSNLDDIIRMQQWLGFVPKAQIVIPLSLLSLMYLTGQPRDRVPAADIFGLYLPDDCKGRWYSRSDGGRSRRKQKTKEDAQRDH</sequence>
<feature type="compositionally biased region" description="Basic and acidic residues" evidence="1">
    <location>
        <begin position="100"/>
        <end position="115"/>
    </location>
</feature>
<feature type="compositionally biased region" description="Polar residues" evidence="1">
    <location>
        <begin position="61"/>
        <end position="72"/>
    </location>
</feature>
<feature type="compositionally biased region" description="Polar residues" evidence="1">
    <location>
        <begin position="38"/>
        <end position="51"/>
    </location>
</feature>
<dbReference type="AlphaFoldDB" id="A0A5P1FFJ8"/>
<protein>
    <submittedName>
        <fullName evidence="3">Uncharacterized protein</fullName>
    </submittedName>
</protein>
<feature type="region of interest" description="Disordered" evidence="1">
    <location>
        <begin position="225"/>
        <end position="249"/>
    </location>
</feature>
<name>A0A5P1FFJ8_ASPOF</name>
<evidence type="ECO:0000313" key="4">
    <source>
        <dbReference type="Proteomes" id="UP000243459"/>
    </source>
</evidence>
<organism evidence="3 4">
    <name type="scientific">Asparagus officinalis</name>
    <name type="common">Garden asparagus</name>
    <dbReference type="NCBI Taxonomy" id="4686"/>
    <lineage>
        <taxon>Eukaryota</taxon>
        <taxon>Viridiplantae</taxon>
        <taxon>Streptophyta</taxon>
        <taxon>Embryophyta</taxon>
        <taxon>Tracheophyta</taxon>
        <taxon>Spermatophyta</taxon>
        <taxon>Magnoliopsida</taxon>
        <taxon>Liliopsida</taxon>
        <taxon>Asparagales</taxon>
        <taxon>Asparagaceae</taxon>
        <taxon>Asparagoideae</taxon>
        <taxon>Asparagus</taxon>
    </lineage>
</organism>
<feature type="region of interest" description="Disordered" evidence="1">
    <location>
        <begin position="32"/>
        <end position="72"/>
    </location>
</feature>
<reference evidence="4" key="1">
    <citation type="journal article" date="2017" name="Nat. Commun.">
        <title>The asparagus genome sheds light on the origin and evolution of a young Y chromosome.</title>
        <authorList>
            <person name="Harkess A."/>
            <person name="Zhou J."/>
            <person name="Xu C."/>
            <person name="Bowers J.E."/>
            <person name="Van der Hulst R."/>
            <person name="Ayyampalayam S."/>
            <person name="Mercati F."/>
            <person name="Riccardi P."/>
            <person name="McKain M.R."/>
            <person name="Kakrana A."/>
            <person name="Tang H."/>
            <person name="Ray J."/>
            <person name="Groenendijk J."/>
            <person name="Arikit S."/>
            <person name="Mathioni S.M."/>
            <person name="Nakano M."/>
            <person name="Shan H."/>
            <person name="Telgmann-Rauber A."/>
            <person name="Kanno A."/>
            <person name="Yue Z."/>
            <person name="Chen H."/>
            <person name="Li W."/>
            <person name="Chen Y."/>
            <person name="Xu X."/>
            <person name="Zhang Y."/>
            <person name="Luo S."/>
            <person name="Chen H."/>
            <person name="Gao J."/>
            <person name="Mao Z."/>
            <person name="Pires J.C."/>
            <person name="Luo M."/>
            <person name="Kudrna D."/>
            <person name="Wing R.A."/>
            <person name="Meyers B.C."/>
            <person name="Yi K."/>
            <person name="Kong H."/>
            <person name="Lavrijsen P."/>
            <person name="Sunseri F."/>
            <person name="Falavigna A."/>
            <person name="Ye Y."/>
            <person name="Leebens-Mack J.H."/>
            <person name="Chen G."/>
        </authorList>
    </citation>
    <scope>NUCLEOTIDE SEQUENCE [LARGE SCALE GENOMIC DNA]</scope>
    <source>
        <strain evidence="4">cv. DH0086</strain>
    </source>
</reference>
<keyword evidence="2" id="KW-0732">Signal</keyword>